<gene>
    <name evidence="1" type="ORF">EYZ11_006676</name>
</gene>
<dbReference type="AlphaFoldDB" id="A0A4V3UP60"/>
<organism evidence="1 2">
    <name type="scientific">Aspergillus tanneri</name>
    <dbReference type="NCBI Taxonomy" id="1220188"/>
    <lineage>
        <taxon>Eukaryota</taxon>
        <taxon>Fungi</taxon>
        <taxon>Dikarya</taxon>
        <taxon>Ascomycota</taxon>
        <taxon>Pezizomycotina</taxon>
        <taxon>Eurotiomycetes</taxon>
        <taxon>Eurotiomycetidae</taxon>
        <taxon>Eurotiales</taxon>
        <taxon>Aspergillaceae</taxon>
        <taxon>Aspergillus</taxon>
        <taxon>Aspergillus subgen. Circumdati</taxon>
    </lineage>
</organism>
<proteinExistence type="predicted"/>
<name>A0A4V3UP60_9EURO</name>
<evidence type="ECO:0000313" key="2">
    <source>
        <dbReference type="Proteomes" id="UP000308092"/>
    </source>
</evidence>
<accession>A0A4V3UP60</accession>
<dbReference type="EMBL" id="SOSA01000241">
    <property type="protein sequence ID" value="THC93824.1"/>
    <property type="molecule type" value="Genomic_DNA"/>
</dbReference>
<reference evidence="1 2" key="1">
    <citation type="submission" date="2019-03" db="EMBL/GenBank/DDBJ databases">
        <title>The genome sequence of a newly discovered highly antifungal drug resistant Aspergillus species, Aspergillus tanneri NIH 1004.</title>
        <authorList>
            <person name="Mounaud S."/>
            <person name="Singh I."/>
            <person name="Joardar V."/>
            <person name="Pakala S."/>
            <person name="Pakala S."/>
            <person name="Venepally P."/>
            <person name="Hoover J."/>
            <person name="Nierman W."/>
            <person name="Chung J."/>
            <person name="Losada L."/>
        </authorList>
    </citation>
    <scope>NUCLEOTIDE SEQUENCE [LARGE SCALE GENOMIC DNA]</scope>
    <source>
        <strain evidence="1 2">NIH1004</strain>
    </source>
</reference>
<comment type="caution">
    <text evidence="1">The sequence shown here is derived from an EMBL/GenBank/DDBJ whole genome shotgun (WGS) entry which is preliminary data.</text>
</comment>
<dbReference type="VEuPathDB" id="FungiDB:EYZ11_006676"/>
<protein>
    <submittedName>
        <fullName evidence="1">Uncharacterized protein</fullName>
    </submittedName>
</protein>
<evidence type="ECO:0000313" key="1">
    <source>
        <dbReference type="EMBL" id="THC93824.1"/>
    </source>
</evidence>
<keyword evidence="2" id="KW-1185">Reference proteome</keyword>
<sequence>MPNPKDPLITTVNIRLMGTPTVAVTPNERKDGANLANKE</sequence>
<dbReference type="Proteomes" id="UP000308092">
    <property type="component" value="Unassembled WGS sequence"/>
</dbReference>